<feature type="compositionally biased region" description="Acidic residues" evidence="1">
    <location>
        <begin position="70"/>
        <end position="80"/>
    </location>
</feature>
<evidence type="ECO:0000256" key="2">
    <source>
        <dbReference type="SAM" id="Phobius"/>
    </source>
</evidence>
<protein>
    <recommendedName>
        <fullName evidence="5">Magnesium transporter CorA-like family protein</fullName>
    </recommendedName>
</protein>
<dbReference type="EMBL" id="FJOF01000009">
    <property type="protein sequence ID" value="CZR45646.1"/>
    <property type="molecule type" value="Genomic_DNA"/>
</dbReference>
<feature type="transmembrane region" description="Helical" evidence="2">
    <location>
        <begin position="327"/>
        <end position="348"/>
    </location>
</feature>
<keyword evidence="4" id="KW-1185">Reference proteome</keyword>
<evidence type="ECO:0000256" key="1">
    <source>
        <dbReference type="SAM" id="MobiDB-lite"/>
    </source>
</evidence>
<feature type="region of interest" description="Disordered" evidence="1">
    <location>
        <begin position="65"/>
        <end position="89"/>
    </location>
</feature>
<proteinExistence type="predicted"/>
<organism evidence="3 4">
    <name type="scientific">Fusarium proliferatum (strain ET1)</name>
    <name type="common">Orchid endophyte fungus</name>
    <dbReference type="NCBI Taxonomy" id="1227346"/>
    <lineage>
        <taxon>Eukaryota</taxon>
        <taxon>Fungi</taxon>
        <taxon>Dikarya</taxon>
        <taxon>Ascomycota</taxon>
        <taxon>Pezizomycotina</taxon>
        <taxon>Sordariomycetes</taxon>
        <taxon>Hypocreomycetidae</taxon>
        <taxon>Hypocreales</taxon>
        <taxon>Nectriaceae</taxon>
        <taxon>Fusarium</taxon>
        <taxon>Fusarium fujikuroi species complex</taxon>
    </lineage>
</organism>
<dbReference type="AlphaFoldDB" id="A0A1L7W020"/>
<name>A0A1L7W020_FUSPR</name>
<keyword evidence="2" id="KW-0472">Membrane</keyword>
<feature type="transmembrane region" description="Helical" evidence="2">
    <location>
        <begin position="406"/>
        <end position="427"/>
    </location>
</feature>
<evidence type="ECO:0000313" key="3">
    <source>
        <dbReference type="EMBL" id="CZR45646.1"/>
    </source>
</evidence>
<comment type="caution">
    <text evidence="3">The sequence shown here is derived from an EMBL/GenBank/DDBJ whole genome shotgun (WGS) entry which is preliminary data.</text>
</comment>
<sequence length="465" mass="52720">MEPFAVAYSGVSLLTVLLFGRYFKTREGLLKRKKWKESVRLGPSGTIFLRGWHIALEGESRWQCFRGDENPQDDAGETMDNDPPQGDHGIRLELIEEGSHGCGDTFPLAAGLLQLSTQWEQAKSNTWYHIIIYETTLPIKVRRYIKVFEEGQERCVVIECNTYSGKDFRDSLPDFHSAMQISKELKLLDAPYIKVRSKDNWKKLCLLQFHHACLRLLFDTLTALEVNEKEHADDSNTDSGFAELWQWNLKTITQRSYEYRDLREMARKLISTTESLIDVFMAIEMEIRGLCREANERVQSLSDQLDHDLKYLELARDINQTKGIQQLTLLATIFLPLSLAAGLLSMQTRFKDLGTLLYDFFGVVMLLAAIVLIIMILLNLMTVVNEVDSELSVRSSGYRDNIRGKLLSMINVGFCAFGCLVLSSFLVGMFKDVSLGAKILGYGLTAICGLWMFAFLSAVGGLLTL</sequence>
<dbReference type="GeneID" id="42060035"/>
<dbReference type="Proteomes" id="UP000183971">
    <property type="component" value="Unassembled WGS sequence"/>
</dbReference>
<reference evidence="4" key="1">
    <citation type="journal article" date="2016" name="Genome Biol. Evol.">
        <title>Comparative 'omics' of the Fusarium fujikuroi species complex highlights differences in genetic potential and metabolite synthesis.</title>
        <authorList>
            <person name="Niehaus E.-M."/>
            <person name="Muensterkoetter M."/>
            <person name="Proctor R.H."/>
            <person name="Brown D.W."/>
            <person name="Sharon A."/>
            <person name="Idan Y."/>
            <person name="Oren-Young L."/>
            <person name="Sieber C.M."/>
            <person name="Novak O."/>
            <person name="Pencik A."/>
            <person name="Tarkowska D."/>
            <person name="Hromadova K."/>
            <person name="Freeman S."/>
            <person name="Maymon M."/>
            <person name="Elazar M."/>
            <person name="Youssef S.A."/>
            <person name="El-Shabrawy E.S.M."/>
            <person name="Shalaby A.B.A."/>
            <person name="Houterman P."/>
            <person name="Brock N.L."/>
            <person name="Burkhardt I."/>
            <person name="Tsavkelova E.A."/>
            <person name="Dickschat J.S."/>
            <person name="Galuszka P."/>
            <person name="Gueldener U."/>
            <person name="Tudzynski B."/>
        </authorList>
    </citation>
    <scope>NUCLEOTIDE SEQUENCE [LARGE SCALE GENOMIC DNA]</scope>
    <source>
        <strain evidence="4">ET1</strain>
    </source>
</reference>
<evidence type="ECO:0000313" key="4">
    <source>
        <dbReference type="Proteomes" id="UP000183971"/>
    </source>
</evidence>
<accession>A0A1L7W020</accession>
<keyword evidence="2" id="KW-1133">Transmembrane helix</keyword>
<evidence type="ECO:0008006" key="5">
    <source>
        <dbReference type="Google" id="ProtNLM"/>
    </source>
</evidence>
<gene>
    <name evidence="3" type="ORF">FPRO_15178</name>
</gene>
<dbReference type="Gene3D" id="1.20.58.340">
    <property type="entry name" value="Magnesium transport protein CorA, transmembrane region"/>
    <property type="match status" value="1"/>
</dbReference>
<feature type="transmembrane region" description="Helical" evidence="2">
    <location>
        <begin position="439"/>
        <end position="463"/>
    </location>
</feature>
<dbReference type="VEuPathDB" id="FungiDB:FPRO_15178"/>
<feature type="transmembrane region" description="Helical" evidence="2">
    <location>
        <begin position="360"/>
        <end position="385"/>
    </location>
</feature>
<keyword evidence="2" id="KW-0812">Transmembrane</keyword>
<dbReference type="RefSeq" id="XP_031086180.1">
    <property type="nucleotide sequence ID" value="XM_031220530.1"/>
</dbReference>
<feature type="transmembrane region" description="Helical" evidence="2">
    <location>
        <begin position="6"/>
        <end position="23"/>
    </location>
</feature>